<accession>A0A0F9PX35</accession>
<gene>
    <name evidence="1" type="ORF">LCGC14_1085570</name>
</gene>
<dbReference type="Gene3D" id="1.10.3210.10">
    <property type="entry name" value="Hypothetical protein af1432"/>
    <property type="match status" value="1"/>
</dbReference>
<dbReference type="SUPFAM" id="SSF109604">
    <property type="entry name" value="HD-domain/PDEase-like"/>
    <property type="match status" value="1"/>
</dbReference>
<sequence>MSTDKKIAILRAWMLGRQYHLALKAFEYAAAQHTGRRKDSVTLEFDHQVSIALFVKTLVRSLDRPEETLAAVFLHDVPEDKNVGYEEIETLFGSQVSRAVRLLTKRYRGVTSPIYLYYEGMALDNIASIVKGADRMHNIQTMQEVFDFGKQDAYIQETEKHVLPMLKASRRKFTTQEPAYENIKGVLNIQIELLKAIHKAG</sequence>
<dbReference type="PANTHER" id="PTHR46246:SF1">
    <property type="entry name" value="GUANOSINE-3',5'-BIS(DIPHOSPHATE) 3'-PYROPHOSPHOHYDROLASE MESH1"/>
    <property type="match status" value="1"/>
</dbReference>
<organism evidence="1">
    <name type="scientific">marine sediment metagenome</name>
    <dbReference type="NCBI Taxonomy" id="412755"/>
    <lineage>
        <taxon>unclassified sequences</taxon>
        <taxon>metagenomes</taxon>
        <taxon>ecological metagenomes</taxon>
    </lineage>
</organism>
<comment type="caution">
    <text evidence="1">The sequence shown here is derived from an EMBL/GenBank/DDBJ whole genome shotgun (WGS) entry which is preliminary data.</text>
</comment>
<evidence type="ECO:0008006" key="2">
    <source>
        <dbReference type="Google" id="ProtNLM"/>
    </source>
</evidence>
<dbReference type="InterPro" id="IPR052194">
    <property type="entry name" value="MESH1"/>
</dbReference>
<reference evidence="1" key="1">
    <citation type="journal article" date="2015" name="Nature">
        <title>Complex archaea that bridge the gap between prokaryotes and eukaryotes.</title>
        <authorList>
            <person name="Spang A."/>
            <person name="Saw J.H."/>
            <person name="Jorgensen S.L."/>
            <person name="Zaremba-Niedzwiedzka K."/>
            <person name="Martijn J."/>
            <person name="Lind A.E."/>
            <person name="van Eijk R."/>
            <person name="Schleper C."/>
            <person name="Guy L."/>
            <person name="Ettema T.J."/>
        </authorList>
    </citation>
    <scope>NUCLEOTIDE SEQUENCE</scope>
</reference>
<dbReference type="AlphaFoldDB" id="A0A0F9PX35"/>
<evidence type="ECO:0000313" key="1">
    <source>
        <dbReference type="EMBL" id="KKN05616.1"/>
    </source>
</evidence>
<protein>
    <recommendedName>
        <fullName evidence="2">HD domain-containing protein</fullName>
    </recommendedName>
</protein>
<dbReference type="PANTHER" id="PTHR46246">
    <property type="entry name" value="GUANOSINE-3',5'-BIS(DIPHOSPHATE) 3'-PYROPHOSPHOHYDROLASE MESH1"/>
    <property type="match status" value="1"/>
</dbReference>
<dbReference type="EMBL" id="LAZR01004781">
    <property type="protein sequence ID" value="KKN05616.1"/>
    <property type="molecule type" value="Genomic_DNA"/>
</dbReference>
<name>A0A0F9PX35_9ZZZZ</name>
<dbReference type="Pfam" id="PF13328">
    <property type="entry name" value="HD_4"/>
    <property type="match status" value="1"/>
</dbReference>
<proteinExistence type="predicted"/>
<dbReference type="GO" id="GO:0008893">
    <property type="term" value="F:guanosine-3',5'-bis(diphosphate) 3'-diphosphatase activity"/>
    <property type="evidence" value="ECO:0007669"/>
    <property type="project" value="TreeGrafter"/>
</dbReference>